<name>A0A1M7EWD2_9FIRM</name>
<dbReference type="RefSeq" id="WP_242952452.1">
    <property type="nucleotide sequence ID" value="NZ_FRCP01000005.1"/>
</dbReference>
<keyword evidence="2" id="KW-0813">Transport</keyword>
<feature type="transmembrane region" description="Helical" evidence="7">
    <location>
        <begin position="321"/>
        <end position="345"/>
    </location>
</feature>
<comment type="subcellular location">
    <subcellularLocation>
        <location evidence="1">Cell membrane</location>
        <topology evidence="1">Multi-pass membrane protein</topology>
    </subcellularLocation>
</comment>
<feature type="transmembrane region" description="Helical" evidence="7">
    <location>
        <begin position="195"/>
        <end position="216"/>
    </location>
</feature>
<keyword evidence="6 7" id="KW-0472">Membrane</keyword>
<keyword evidence="3" id="KW-1003">Cell membrane</keyword>
<organism evidence="8 9">
    <name type="scientific">Anaerosporobacter mobilis DSM 15930</name>
    <dbReference type="NCBI Taxonomy" id="1120996"/>
    <lineage>
        <taxon>Bacteria</taxon>
        <taxon>Bacillati</taxon>
        <taxon>Bacillota</taxon>
        <taxon>Clostridia</taxon>
        <taxon>Lachnospirales</taxon>
        <taxon>Lachnospiraceae</taxon>
        <taxon>Anaerosporobacter</taxon>
    </lineage>
</organism>
<sequence length="452" mass="49983">MKSLFKAFNDKEFNRKLIFLVLPIAFQQFMLSLVSASDAVMLGFVDQNSLSAVSLAGQVTFVYNLFLAAMTIGTSIFVAQYWGKNDRVSVEKILGFVLRISIVVSFLFFIVATFFSNYLMKIFTADIVLIEAGGEYLRIVGITYFMCGISQIYLCIMKNCGHASGSMIISSVTVVLNIVLNAIFIYGLLGTPKMGIAGAAVATTISRGVELCWSLWESCRKDRIKIRVKYLLYVDQRLRKLFWKYTFPVLGNELVWGCGFTMYSVIMGHLGTDAVAANSIANIVKNLIACFCLGLGSGSGIIVGNELGAGRLQKAKTYGDYLSIWSIVSGITSGILLLATTPVILHFSNLSEQANNYLSWMLIMCSYYMIGKSINSTTIAGIFCAGGDSKFGFLCDAITLWCITVPLGLIAAFVLRMPVLVVYFIVNLDEIIKLPVVYRHYKKYIWIKDLTA</sequence>
<dbReference type="GO" id="GO:0005886">
    <property type="term" value="C:plasma membrane"/>
    <property type="evidence" value="ECO:0007669"/>
    <property type="project" value="UniProtKB-SubCell"/>
</dbReference>
<dbReference type="Proteomes" id="UP000184038">
    <property type="component" value="Unassembled WGS sequence"/>
</dbReference>
<dbReference type="PANTHER" id="PTHR42925:SF2">
    <property type="entry name" value="NA+ DRIVEN MULTIDRUG EFFLUX PUMP"/>
    <property type="match status" value="1"/>
</dbReference>
<feature type="transmembrane region" description="Helical" evidence="7">
    <location>
        <begin position="60"/>
        <end position="82"/>
    </location>
</feature>
<dbReference type="EMBL" id="FRCP01000005">
    <property type="protein sequence ID" value="SHL95908.1"/>
    <property type="molecule type" value="Genomic_DNA"/>
</dbReference>
<feature type="transmembrane region" description="Helical" evidence="7">
    <location>
        <begin position="420"/>
        <end position="438"/>
    </location>
</feature>
<feature type="transmembrane region" description="Helical" evidence="7">
    <location>
        <begin position="245"/>
        <end position="266"/>
    </location>
</feature>
<feature type="transmembrane region" description="Helical" evidence="7">
    <location>
        <begin position="286"/>
        <end position="309"/>
    </location>
</feature>
<evidence type="ECO:0000313" key="8">
    <source>
        <dbReference type="EMBL" id="SHL95908.1"/>
    </source>
</evidence>
<evidence type="ECO:0000256" key="4">
    <source>
        <dbReference type="ARBA" id="ARBA00022692"/>
    </source>
</evidence>
<evidence type="ECO:0000256" key="7">
    <source>
        <dbReference type="SAM" id="Phobius"/>
    </source>
</evidence>
<accession>A0A1M7EWD2</accession>
<protein>
    <submittedName>
        <fullName evidence="8">Putative efflux protein, MATE family</fullName>
    </submittedName>
</protein>
<evidence type="ECO:0000256" key="3">
    <source>
        <dbReference type="ARBA" id="ARBA00022475"/>
    </source>
</evidence>
<dbReference type="InterPro" id="IPR002528">
    <property type="entry name" value="MATE_fam"/>
</dbReference>
<dbReference type="Pfam" id="PF01554">
    <property type="entry name" value="MatE"/>
    <property type="match status" value="2"/>
</dbReference>
<evidence type="ECO:0000256" key="2">
    <source>
        <dbReference type="ARBA" id="ARBA00022448"/>
    </source>
</evidence>
<gene>
    <name evidence="8" type="ORF">SAMN02746066_00231</name>
</gene>
<dbReference type="PIRSF" id="PIRSF006603">
    <property type="entry name" value="DinF"/>
    <property type="match status" value="1"/>
</dbReference>
<reference evidence="8 9" key="1">
    <citation type="submission" date="2016-11" db="EMBL/GenBank/DDBJ databases">
        <authorList>
            <person name="Jaros S."/>
            <person name="Januszkiewicz K."/>
            <person name="Wedrychowicz H."/>
        </authorList>
    </citation>
    <scope>NUCLEOTIDE SEQUENCE [LARGE SCALE GENOMIC DNA]</scope>
    <source>
        <strain evidence="8 9">DSM 15930</strain>
    </source>
</reference>
<feature type="transmembrane region" description="Helical" evidence="7">
    <location>
        <begin position="391"/>
        <end position="414"/>
    </location>
</feature>
<dbReference type="STRING" id="1120996.SAMN02746066_00231"/>
<keyword evidence="9" id="KW-1185">Reference proteome</keyword>
<proteinExistence type="predicted"/>
<dbReference type="GO" id="GO:0015297">
    <property type="term" value="F:antiporter activity"/>
    <property type="evidence" value="ECO:0007669"/>
    <property type="project" value="InterPro"/>
</dbReference>
<dbReference type="GO" id="GO:0042910">
    <property type="term" value="F:xenobiotic transmembrane transporter activity"/>
    <property type="evidence" value="ECO:0007669"/>
    <property type="project" value="InterPro"/>
</dbReference>
<dbReference type="PANTHER" id="PTHR42925">
    <property type="entry name" value="MULTIDRUG AND TOXIN EFFLUX PROTEIN MATE FAMILY"/>
    <property type="match status" value="1"/>
</dbReference>
<keyword evidence="4 7" id="KW-0812">Transmembrane</keyword>
<feature type="transmembrane region" description="Helical" evidence="7">
    <location>
        <begin position="136"/>
        <end position="156"/>
    </location>
</feature>
<keyword evidence="5 7" id="KW-1133">Transmembrane helix</keyword>
<dbReference type="InterPro" id="IPR048279">
    <property type="entry name" value="MdtK-like"/>
</dbReference>
<evidence type="ECO:0000256" key="5">
    <source>
        <dbReference type="ARBA" id="ARBA00022989"/>
    </source>
</evidence>
<dbReference type="InterPro" id="IPR047135">
    <property type="entry name" value="YsiQ"/>
</dbReference>
<evidence type="ECO:0000256" key="1">
    <source>
        <dbReference type="ARBA" id="ARBA00004651"/>
    </source>
</evidence>
<feature type="transmembrane region" description="Helical" evidence="7">
    <location>
        <begin position="357"/>
        <end position="384"/>
    </location>
</feature>
<feature type="transmembrane region" description="Helical" evidence="7">
    <location>
        <begin position="94"/>
        <end position="116"/>
    </location>
</feature>
<feature type="transmembrane region" description="Helical" evidence="7">
    <location>
        <begin position="168"/>
        <end position="189"/>
    </location>
</feature>
<dbReference type="CDD" id="cd13134">
    <property type="entry name" value="MATE_like_8"/>
    <property type="match status" value="1"/>
</dbReference>
<evidence type="ECO:0000313" key="9">
    <source>
        <dbReference type="Proteomes" id="UP000184038"/>
    </source>
</evidence>
<dbReference type="NCBIfam" id="TIGR00797">
    <property type="entry name" value="matE"/>
    <property type="match status" value="1"/>
</dbReference>
<evidence type="ECO:0000256" key="6">
    <source>
        <dbReference type="ARBA" id="ARBA00023136"/>
    </source>
</evidence>
<dbReference type="AlphaFoldDB" id="A0A1M7EWD2"/>